<dbReference type="GO" id="GO:0016757">
    <property type="term" value="F:glycosyltransferase activity"/>
    <property type="evidence" value="ECO:0007669"/>
    <property type="project" value="InterPro"/>
</dbReference>
<feature type="chain" id="PRO_5044244412" description="Exostosin GT47 domain-containing protein" evidence="2">
    <location>
        <begin position="21"/>
        <end position="336"/>
    </location>
</feature>
<reference evidence="4" key="1">
    <citation type="journal article" date="2013" name="Nature">
        <title>Pan genome of the phytoplankton Emiliania underpins its global distribution.</title>
        <authorList>
            <person name="Read B.A."/>
            <person name="Kegel J."/>
            <person name="Klute M.J."/>
            <person name="Kuo A."/>
            <person name="Lefebvre S.C."/>
            <person name="Maumus F."/>
            <person name="Mayer C."/>
            <person name="Miller J."/>
            <person name="Monier A."/>
            <person name="Salamov A."/>
            <person name="Young J."/>
            <person name="Aguilar M."/>
            <person name="Claverie J.M."/>
            <person name="Frickenhaus S."/>
            <person name="Gonzalez K."/>
            <person name="Herman E.K."/>
            <person name="Lin Y.C."/>
            <person name="Napier J."/>
            <person name="Ogata H."/>
            <person name="Sarno A.F."/>
            <person name="Shmutz J."/>
            <person name="Schroeder D."/>
            <person name="de Vargas C."/>
            <person name="Verret F."/>
            <person name="von Dassow P."/>
            <person name="Valentin K."/>
            <person name="Van de Peer Y."/>
            <person name="Wheeler G."/>
            <person name="Dacks J.B."/>
            <person name="Delwiche C.F."/>
            <person name="Dyhrman S.T."/>
            <person name="Glockner G."/>
            <person name="John U."/>
            <person name="Richards T."/>
            <person name="Worden A.Z."/>
            <person name="Zhang X."/>
            <person name="Grigoriev I.V."/>
            <person name="Allen A.E."/>
            <person name="Bidle K."/>
            <person name="Borodovsky M."/>
            <person name="Bowler C."/>
            <person name="Brownlee C."/>
            <person name="Cock J.M."/>
            <person name="Elias M."/>
            <person name="Gladyshev V.N."/>
            <person name="Groth M."/>
            <person name="Guda C."/>
            <person name="Hadaegh A."/>
            <person name="Iglesias-Rodriguez M.D."/>
            <person name="Jenkins J."/>
            <person name="Jones B.M."/>
            <person name="Lawson T."/>
            <person name="Leese F."/>
            <person name="Lindquist E."/>
            <person name="Lobanov A."/>
            <person name="Lomsadze A."/>
            <person name="Malik S.B."/>
            <person name="Marsh M.E."/>
            <person name="Mackinder L."/>
            <person name="Mock T."/>
            <person name="Mueller-Roeber B."/>
            <person name="Pagarete A."/>
            <person name="Parker M."/>
            <person name="Probert I."/>
            <person name="Quesneville H."/>
            <person name="Raines C."/>
            <person name="Rensing S.A."/>
            <person name="Riano-Pachon D.M."/>
            <person name="Richier S."/>
            <person name="Rokitta S."/>
            <person name="Shiraiwa Y."/>
            <person name="Soanes D.M."/>
            <person name="van der Giezen M."/>
            <person name="Wahlund T.M."/>
            <person name="Williams B."/>
            <person name="Wilson W."/>
            <person name="Wolfe G."/>
            <person name="Wurch L.L."/>
        </authorList>
    </citation>
    <scope>NUCLEOTIDE SEQUENCE</scope>
</reference>
<dbReference type="AlphaFoldDB" id="A0A0D3I5N0"/>
<organism evidence="3 4">
    <name type="scientific">Emiliania huxleyi (strain CCMP1516)</name>
    <dbReference type="NCBI Taxonomy" id="280463"/>
    <lineage>
        <taxon>Eukaryota</taxon>
        <taxon>Haptista</taxon>
        <taxon>Haptophyta</taxon>
        <taxon>Prymnesiophyceae</taxon>
        <taxon>Isochrysidales</taxon>
        <taxon>Noelaerhabdaceae</taxon>
        <taxon>Emiliania</taxon>
    </lineage>
</organism>
<protein>
    <recommendedName>
        <fullName evidence="5">Exostosin GT47 domain-containing protein</fullName>
    </recommendedName>
</protein>
<proteinExistence type="predicted"/>
<dbReference type="KEGG" id="ehx:EMIHUDRAFT_219072"/>
<dbReference type="EnsemblProtists" id="EOD06565">
    <property type="protein sequence ID" value="EOD06565"/>
    <property type="gene ID" value="EMIHUDRAFT_219072"/>
</dbReference>
<accession>A0A0D3I5N0</accession>
<reference evidence="3" key="2">
    <citation type="submission" date="2024-10" db="UniProtKB">
        <authorList>
            <consortium name="EnsemblProtists"/>
        </authorList>
    </citation>
    <scope>IDENTIFICATION</scope>
</reference>
<dbReference type="HOGENOM" id="CLU_827508_0_0_1"/>
<keyword evidence="2" id="KW-0732">Signal</keyword>
<evidence type="ECO:0000313" key="4">
    <source>
        <dbReference type="Proteomes" id="UP000013827"/>
    </source>
</evidence>
<evidence type="ECO:0000256" key="1">
    <source>
        <dbReference type="SAM" id="MobiDB-lite"/>
    </source>
</evidence>
<dbReference type="PANTHER" id="PTHR11062">
    <property type="entry name" value="EXOSTOSIN HEPARAN SULFATE GLYCOSYLTRANSFERASE -RELATED"/>
    <property type="match status" value="1"/>
</dbReference>
<feature type="compositionally biased region" description="Polar residues" evidence="1">
    <location>
        <begin position="299"/>
        <end position="308"/>
    </location>
</feature>
<dbReference type="GeneID" id="17252711"/>
<dbReference type="Proteomes" id="UP000013827">
    <property type="component" value="Unassembled WGS sequence"/>
</dbReference>
<evidence type="ECO:0000256" key="2">
    <source>
        <dbReference type="SAM" id="SignalP"/>
    </source>
</evidence>
<keyword evidence="4" id="KW-1185">Reference proteome</keyword>
<evidence type="ECO:0008006" key="5">
    <source>
        <dbReference type="Google" id="ProtNLM"/>
    </source>
</evidence>
<feature type="signal peptide" evidence="2">
    <location>
        <begin position="1"/>
        <end position="20"/>
    </location>
</feature>
<dbReference type="PaxDb" id="2903-EOD06565"/>
<evidence type="ECO:0000313" key="3">
    <source>
        <dbReference type="EnsemblProtists" id="EOD06565"/>
    </source>
</evidence>
<dbReference type="InterPro" id="IPR004263">
    <property type="entry name" value="Exostosin"/>
</dbReference>
<feature type="region of interest" description="Disordered" evidence="1">
    <location>
        <begin position="295"/>
        <end position="315"/>
    </location>
</feature>
<dbReference type="RefSeq" id="XP_005758994.1">
    <property type="nucleotide sequence ID" value="XM_005758937.1"/>
</dbReference>
<name>A0A0D3I5N0_EMIH1</name>
<dbReference type="PROSITE" id="PS51257">
    <property type="entry name" value="PROKAR_LIPOPROTEIN"/>
    <property type="match status" value="1"/>
</dbReference>
<sequence>MRVFFVFFVAAALLLGCATGEPPAKRAFVYPLPENLTGEWLYQNLSAHDANNQWAAEREMVRGLSARLQGQEAPAASADVFVVPAYMTLGFMRMRTTTHGRAQLRAWNNDVIAFMRSFGPWGDSGSSWPELWSSNATLLCVEPESLRRHGHGVLLPYHTKGGCPSPPSTNRTSGSGVSLSYSHTQWALTLRGHTGVRKAFFDAIRCGALPLVASAHTPLPFADEIDYSSFSFLTSEGARVASIVSQLKALPTARLAAMRAAMDTAAPLLDYRRGAIDAVLRRVARLAAGSDESAVFVQKQPTRSPQDAQDSRLRHKNASDSLVAHIGLIGLHSLKP</sequence>
<dbReference type="PANTHER" id="PTHR11062:SF281">
    <property type="entry name" value="EXOSTOSIN-LIKE 2"/>
    <property type="match status" value="1"/>
</dbReference>